<protein>
    <recommendedName>
        <fullName evidence="4">Cohesin domain-containing protein</fullName>
    </recommendedName>
</protein>
<comment type="caution">
    <text evidence="2">The sequence shown here is derived from an EMBL/GenBank/DDBJ whole genome shotgun (WGS) entry which is preliminary data.</text>
</comment>
<sequence length="354" mass="37797">MVIEPTGPDAGVNKYMFKEKLNNIYRYYLKGKTLKLVGILAIVLSLPIAIALLRQRVTYRTQAVVEPVDISFSPSSQTLPPDSTFRIMINARTNNISFARVVFTFDRTKVNLSSEITTTSVMSTVVERTSRTNANSTGRATIVLAVPPGVTLPTGNFEFARFNLTRISTTANDTTQLQFTTGDVQVVDTTAEVAPSYNFTNSSLTLNPSINTPTPTPVCVNSGPCDGFVPCCGGCDLSNQCIPPTPTPAVTVAPSPQPTVTTAPTPTPTPAGGVSVVLNSATGLTCRQVCSNQGKSCTTVGTDSQASNAGAEIYDLNQARCITLQGGMTCDARMVDRTQICNGNRANWTRCRCE</sequence>
<keyword evidence="1" id="KW-0472">Membrane</keyword>
<organism evidence="2 3">
    <name type="scientific">Candidatus Woesebacteria bacterium RIFCSPHIGHO2_02_FULL_39_13</name>
    <dbReference type="NCBI Taxonomy" id="1802505"/>
    <lineage>
        <taxon>Bacteria</taxon>
        <taxon>Candidatus Woeseibacteriota</taxon>
    </lineage>
</organism>
<evidence type="ECO:0000313" key="3">
    <source>
        <dbReference type="Proteomes" id="UP000177169"/>
    </source>
</evidence>
<dbReference type="Proteomes" id="UP000177169">
    <property type="component" value="Unassembled WGS sequence"/>
</dbReference>
<dbReference type="EMBL" id="MGGR01000009">
    <property type="protein sequence ID" value="OGM34106.1"/>
    <property type="molecule type" value="Genomic_DNA"/>
</dbReference>
<keyword evidence="1" id="KW-1133">Transmembrane helix</keyword>
<evidence type="ECO:0000313" key="2">
    <source>
        <dbReference type="EMBL" id="OGM34106.1"/>
    </source>
</evidence>
<evidence type="ECO:0000256" key="1">
    <source>
        <dbReference type="SAM" id="Phobius"/>
    </source>
</evidence>
<dbReference type="AlphaFoldDB" id="A0A1F7Z367"/>
<feature type="transmembrane region" description="Helical" evidence="1">
    <location>
        <begin position="36"/>
        <end position="53"/>
    </location>
</feature>
<gene>
    <name evidence="2" type="ORF">A3D01_00020</name>
</gene>
<evidence type="ECO:0008006" key="4">
    <source>
        <dbReference type="Google" id="ProtNLM"/>
    </source>
</evidence>
<keyword evidence="1" id="KW-0812">Transmembrane</keyword>
<proteinExistence type="predicted"/>
<accession>A0A1F7Z367</accession>
<name>A0A1F7Z367_9BACT</name>
<reference evidence="2 3" key="1">
    <citation type="journal article" date="2016" name="Nat. Commun.">
        <title>Thousands of microbial genomes shed light on interconnected biogeochemical processes in an aquifer system.</title>
        <authorList>
            <person name="Anantharaman K."/>
            <person name="Brown C.T."/>
            <person name="Hug L.A."/>
            <person name="Sharon I."/>
            <person name="Castelle C.J."/>
            <person name="Probst A.J."/>
            <person name="Thomas B.C."/>
            <person name="Singh A."/>
            <person name="Wilkins M.J."/>
            <person name="Karaoz U."/>
            <person name="Brodie E.L."/>
            <person name="Williams K.H."/>
            <person name="Hubbard S.S."/>
            <person name="Banfield J.F."/>
        </authorList>
    </citation>
    <scope>NUCLEOTIDE SEQUENCE [LARGE SCALE GENOMIC DNA]</scope>
</reference>